<proteinExistence type="predicted"/>
<evidence type="ECO:0000313" key="2">
    <source>
        <dbReference type="Proteomes" id="UP000593560"/>
    </source>
</evidence>
<dbReference type="EMBL" id="JABFAD010216739">
    <property type="protein sequence ID" value="MBA0818167.1"/>
    <property type="molecule type" value="Genomic_DNA"/>
</dbReference>
<dbReference type="Proteomes" id="UP000593560">
    <property type="component" value="Unassembled WGS sequence"/>
</dbReference>
<evidence type="ECO:0000313" key="1">
    <source>
        <dbReference type="EMBL" id="MBA0818167.1"/>
    </source>
</evidence>
<gene>
    <name evidence="1" type="ORF">Gohar_021956</name>
</gene>
<dbReference type="AlphaFoldDB" id="A0A7J9I7W0"/>
<keyword evidence="2" id="KW-1185">Reference proteome</keyword>
<sequence length="24" mass="2933">MDVDILLKSCLQSLIIRRMEWQKL</sequence>
<name>A0A7J9I7W0_9ROSI</name>
<organism evidence="1 2">
    <name type="scientific">Gossypium harknessii</name>
    <dbReference type="NCBI Taxonomy" id="34285"/>
    <lineage>
        <taxon>Eukaryota</taxon>
        <taxon>Viridiplantae</taxon>
        <taxon>Streptophyta</taxon>
        <taxon>Embryophyta</taxon>
        <taxon>Tracheophyta</taxon>
        <taxon>Spermatophyta</taxon>
        <taxon>Magnoliopsida</taxon>
        <taxon>eudicotyledons</taxon>
        <taxon>Gunneridae</taxon>
        <taxon>Pentapetalae</taxon>
        <taxon>rosids</taxon>
        <taxon>malvids</taxon>
        <taxon>Malvales</taxon>
        <taxon>Malvaceae</taxon>
        <taxon>Malvoideae</taxon>
        <taxon>Gossypium</taxon>
    </lineage>
</organism>
<reference evidence="1 2" key="1">
    <citation type="journal article" date="2019" name="Genome Biol. Evol.">
        <title>Insights into the evolution of the New World diploid cottons (Gossypium, subgenus Houzingenia) based on genome sequencing.</title>
        <authorList>
            <person name="Grover C.E."/>
            <person name="Arick M.A. 2nd"/>
            <person name="Thrash A."/>
            <person name="Conover J.L."/>
            <person name="Sanders W.S."/>
            <person name="Peterson D.G."/>
            <person name="Frelichowski J.E."/>
            <person name="Scheffler J.A."/>
            <person name="Scheffler B.E."/>
            <person name="Wendel J.F."/>
        </authorList>
    </citation>
    <scope>NUCLEOTIDE SEQUENCE [LARGE SCALE GENOMIC DNA]</scope>
    <source>
        <strain evidence="1">0</strain>
        <tissue evidence="1">Leaf</tissue>
    </source>
</reference>
<comment type="caution">
    <text evidence="1">The sequence shown here is derived from an EMBL/GenBank/DDBJ whole genome shotgun (WGS) entry which is preliminary data.</text>
</comment>
<protein>
    <submittedName>
        <fullName evidence="1">Uncharacterized protein</fullName>
    </submittedName>
</protein>
<accession>A0A7J9I7W0</accession>